<evidence type="ECO:0000313" key="1">
    <source>
        <dbReference type="EMBL" id="EDL93472.1"/>
    </source>
</evidence>
<dbReference type="AlphaFoldDB" id="A6JTH5"/>
<dbReference type="Proteomes" id="UP000234681">
    <property type="component" value="Chromosome 3"/>
</dbReference>
<protein>
    <submittedName>
        <fullName evidence="1">RCG45856</fullName>
    </submittedName>
</protein>
<gene>
    <name evidence="1" type="ORF">rCG_45856</name>
</gene>
<sequence length="84" mass="9229">MTADGSDSGQFLPVTPPLVNTEPFLFLSKKTQLYIDVIEVPPQSSSGALHNDCAPLQSDVDIFWNVDSLIAENGLHSRSRWGKE</sequence>
<feature type="non-terminal residue" evidence="1">
    <location>
        <position position="84"/>
    </location>
</feature>
<dbReference type="EMBL" id="CH474001">
    <property type="protein sequence ID" value="EDL93472.1"/>
    <property type="molecule type" value="Genomic_DNA"/>
</dbReference>
<proteinExistence type="predicted"/>
<reference evidence="1 2" key="1">
    <citation type="submission" date="2005-09" db="EMBL/GenBank/DDBJ databases">
        <authorList>
            <person name="Mural R.J."/>
            <person name="Li P.W."/>
            <person name="Adams M.D."/>
            <person name="Amanatides P.G."/>
            <person name="Baden-Tillson H."/>
            <person name="Barnstead M."/>
            <person name="Chin S.H."/>
            <person name="Dew I."/>
            <person name="Evans C.A."/>
            <person name="Ferriera S."/>
            <person name="Flanigan M."/>
            <person name="Fosler C."/>
            <person name="Glodek A."/>
            <person name="Gu Z."/>
            <person name="Holt R.A."/>
            <person name="Jennings D."/>
            <person name="Kraft C.L."/>
            <person name="Lu F."/>
            <person name="Nguyen T."/>
            <person name="Nusskern D.R."/>
            <person name="Pfannkoch C.M."/>
            <person name="Sitter C."/>
            <person name="Sutton G.G."/>
            <person name="Venter J.C."/>
            <person name="Wang Z."/>
            <person name="Woodage T."/>
            <person name="Zheng X.H."/>
            <person name="Zhong F."/>
        </authorList>
    </citation>
    <scope>NUCLEOTIDE SEQUENCE [LARGE SCALE GENOMIC DNA]</scope>
    <source>
        <strain>BN</strain>
        <strain evidence="2">Sprague-Dawley</strain>
    </source>
</reference>
<evidence type="ECO:0000313" key="2">
    <source>
        <dbReference type="Proteomes" id="UP000234681"/>
    </source>
</evidence>
<accession>A6JTH5</accession>
<organism evidence="1 2">
    <name type="scientific">Rattus norvegicus</name>
    <name type="common">Rat</name>
    <dbReference type="NCBI Taxonomy" id="10116"/>
    <lineage>
        <taxon>Eukaryota</taxon>
        <taxon>Metazoa</taxon>
        <taxon>Chordata</taxon>
        <taxon>Craniata</taxon>
        <taxon>Vertebrata</taxon>
        <taxon>Euteleostomi</taxon>
        <taxon>Mammalia</taxon>
        <taxon>Eutheria</taxon>
        <taxon>Euarchontoglires</taxon>
        <taxon>Glires</taxon>
        <taxon>Rodentia</taxon>
        <taxon>Myomorpha</taxon>
        <taxon>Muroidea</taxon>
        <taxon>Muridae</taxon>
        <taxon>Murinae</taxon>
        <taxon>Rattus</taxon>
    </lineage>
</organism>
<name>A6JTH5_RAT</name>